<dbReference type="EMBL" id="JBHRTN010000008">
    <property type="protein sequence ID" value="MFC3124954.1"/>
    <property type="molecule type" value="Genomic_DNA"/>
</dbReference>
<dbReference type="CDD" id="cd04184">
    <property type="entry name" value="GT2_RfbC_Mx_like"/>
    <property type="match status" value="1"/>
</dbReference>
<accession>A0ABV7FX45</accession>
<organism evidence="2 3">
    <name type="scientific">Teichococcus globiformis</name>
    <dbReference type="NCBI Taxonomy" id="2307229"/>
    <lineage>
        <taxon>Bacteria</taxon>
        <taxon>Pseudomonadati</taxon>
        <taxon>Pseudomonadota</taxon>
        <taxon>Alphaproteobacteria</taxon>
        <taxon>Acetobacterales</taxon>
        <taxon>Roseomonadaceae</taxon>
        <taxon>Roseomonas</taxon>
    </lineage>
</organism>
<dbReference type="PANTHER" id="PTHR43685:SF2">
    <property type="entry name" value="GLYCOSYLTRANSFERASE 2-LIKE DOMAIN-CONTAINING PROTEIN"/>
    <property type="match status" value="1"/>
</dbReference>
<dbReference type="PANTHER" id="PTHR43685">
    <property type="entry name" value="GLYCOSYLTRANSFERASE"/>
    <property type="match status" value="1"/>
</dbReference>
<dbReference type="SUPFAM" id="SSF53448">
    <property type="entry name" value="Nucleotide-diphospho-sugar transferases"/>
    <property type="match status" value="2"/>
</dbReference>
<keyword evidence="3" id="KW-1185">Reference proteome</keyword>
<sequence length="579" mass="63035">MPPSPIYLLRGWLRSHPTLHRQLRDGTLWAARRLPALQHALTLVRDPRIAIGAGAYASWVQQWDTPTEAQRQAILQGIGAMPRRPLISVVMPAYNTPEASLRQAIASVRTQLYPDWELCIADDASPAPHVEAVLKEEAARDPRIRYVRRERNGHISAASNTALEMARGEYVALMDHDDLLPPHALAAVVYTILREPDLQVVFSDEDKVDDHGQRSDPHFKPGWNPELLLGQNLVSHLGVYRRDLLERIGGFREGLEGSQDWDLALRATQGLPQHAVRHIPMVLYHWRQNGGTASFSETALERCARAGRRAVSEHLDLQGGAGARVEAQASLPGWMDIAHALPSQPPSLSIVLTRPGAPEREEWMLPAGMKAEVLEPTDAEPPLATAARATGDLVLFLDPALRPDEPDWLLAMLAQAMRPGIGAVGPLVQDARDYVAEAGLLVDSLTQTGHPVPYLHGMSSRDAGYFGHLRLARQVSAVSGMALAVRRDALAKAELSAGRQEDWAVALCLALGREGLGTIWTPAARLRHPAPTRRPPAPDGLTDPFFNPNLAVSGPGLRLTDGPGGAGMLVQAMREGGVV</sequence>
<dbReference type="GO" id="GO:0016757">
    <property type="term" value="F:glycosyltransferase activity"/>
    <property type="evidence" value="ECO:0007669"/>
    <property type="project" value="UniProtKB-KW"/>
</dbReference>
<dbReference type="InterPro" id="IPR050834">
    <property type="entry name" value="Glycosyltransf_2"/>
</dbReference>
<evidence type="ECO:0000313" key="3">
    <source>
        <dbReference type="Proteomes" id="UP001595593"/>
    </source>
</evidence>
<evidence type="ECO:0000259" key="1">
    <source>
        <dbReference type="Pfam" id="PF00535"/>
    </source>
</evidence>
<protein>
    <submittedName>
        <fullName evidence="2">Glycosyltransferase</fullName>
        <ecNumber evidence="2">2.4.-.-</ecNumber>
    </submittedName>
</protein>
<evidence type="ECO:0000313" key="2">
    <source>
        <dbReference type="EMBL" id="MFC3124954.1"/>
    </source>
</evidence>
<dbReference type="Pfam" id="PF00535">
    <property type="entry name" value="Glycos_transf_2"/>
    <property type="match status" value="1"/>
</dbReference>
<dbReference type="Gene3D" id="3.90.550.10">
    <property type="entry name" value="Spore Coat Polysaccharide Biosynthesis Protein SpsA, Chain A"/>
    <property type="match status" value="2"/>
</dbReference>
<keyword evidence="2" id="KW-0328">Glycosyltransferase</keyword>
<proteinExistence type="predicted"/>
<dbReference type="RefSeq" id="WP_379595378.1">
    <property type="nucleotide sequence ID" value="NZ_JBHRTN010000008.1"/>
</dbReference>
<comment type="caution">
    <text evidence="2">The sequence shown here is derived from an EMBL/GenBank/DDBJ whole genome shotgun (WGS) entry which is preliminary data.</text>
</comment>
<dbReference type="Proteomes" id="UP001595593">
    <property type="component" value="Unassembled WGS sequence"/>
</dbReference>
<feature type="domain" description="Glycosyltransferase 2-like" evidence="1">
    <location>
        <begin position="88"/>
        <end position="248"/>
    </location>
</feature>
<dbReference type="EC" id="2.4.-.-" evidence="2"/>
<gene>
    <name evidence="2" type="ORF">ACFOD4_07775</name>
</gene>
<keyword evidence="2" id="KW-0808">Transferase</keyword>
<dbReference type="InterPro" id="IPR029044">
    <property type="entry name" value="Nucleotide-diphossugar_trans"/>
</dbReference>
<name>A0ABV7FX45_9PROT</name>
<reference evidence="3" key="1">
    <citation type="journal article" date="2019" name="Int. J. Syst. Evol. Microbiol.">
        <title>The Global Catalogue of Microorganisms (GCM) 10K type strain sequencing project: providing services to taxonomists for standard genome sequencing and annotation.</title>
        <authorList>
            <consortium name="The Broad Institute Genomics Platform"/>
            <consortium name="The Broad Institute Genome Sequencing Center for Infectious Disease"/>
            <person name="Wu L."/>
            <person name="Ma J."/>
        </authorList>
    </citation>
    <scope>NUCLEOTIDE SEQUENCE [LARGE SCALE GENOMIC DNA]</scope>
    <source>
        <strain evidence="3">KCTC 52094</strain>
    </source>
</reference>
<dbReference type="InterPro" id="IPR001173">
    <property type="entry name" value="Glyco_trans_2-like"/>
</dbReference>